<name>A0A0B7K161_BIOOC</name>
<dbReference type="Gene3D" id="3.40.630.30">
    <property type="match status" value="1"/>
</dbReference>
<dbReference type="AlphaFoldDB" id="A0A0B7K161"/>
<dbReference type="InterPro" id="IPR016181">
    <property type="entry name" value="Acyl_CoA_acyltransferase"/>
</dbReference>
<dbReference type="PANTHER" id="PTHR20958:SF6">
    <property type="entry name" value="GLYCINE N-ACYLTRANSFERASE-LIKE PROTEIN"/>
    <property type="match status" value="1"/>
</dbReference>
<dbReference type="PANTHER" id="PTHR20958">
    <property type="entry name" value="GLYCINE N-ACYLTRANSFERASE-LIKE PROTEIN"/>
    <property type="match status" value="1"/>
</dbReference>
<sequence length="277" mass="30345">MTPSAKLTTHTSPDVPEDLERLLQAHLPYSLPVLRRLQHAKHKDGMPPNARAVVVSSGDVLGSDQLASARFTAAYIEELVRELVKLGKEYGKPTVYPGGLLLGSLHTAVRDVLIDLGRAAPRATGFYDKWLFQAKGFPENDAPLPDGMRWDTASLDDCRIVVSRTDIPRVAETLFRLQNLIIRIGDGTPIAWAFLGFDGSLCSLHCEEPYRRRGLAKALGAKLMRTGCGPYATDGWTSADVAASNAGSRGMCKSLNGEQHWEVSWMMIDITEDGLKD</sequence>
<organism evidence="1">
    <name type="scientific">Bionectria ochroleuca</name>
    <name type="common">Gliocladium roseum</name>
    <dbReference type="NCBI Taxonomy" id="29856"/>
    <lineage>
        <taxon>Eukaryota</taxon>
        <taxon>Fungi</taxon>
        <taxon>Dikarya</taxon>
        <taxon>Ascomycota</taxon>
        <taxon>Pezizomycotina</taxon>
        <taxon>Sordariomycetes</taxon>
        <taxon>Hypocreomycetidae</taxon>
        <taxon>Hypocreales</taxon>
        <taxon>Bionectriaceae</taxon>
        <taxon>Clonostachys</taxon>
    </lineage>
</organism>
<evidence type="ECO:0008006" key="2">
    <source>
        <dbReference type="Google" id="ProtNLM"/>
    </source>
</evidence>
<dbReference type="InterPro" id="IPR053225">
    <property type="entry name" value="Acyl-CoA_N-acyltransferase"/>
</dbReference>
<evidence type="ECO:0000313" key="1">
    <source>
        <dbReference type="EMBL" id="CEO50929.1"/>
    </source>
</evidence>
<accession>A0A0B7K161</accession>
<gene>
    <name evidence="1" type="ORF">BN869_000006987_1</name>
</gene>
<dbReference type="EMBL" id="CDPU01000020">
    <property type="protein sequence ID" value="CEO50929.1"/>
    <property type="molecule type" value="Genomic_DNA"/>
</dbReference>
<dbReference type="SUPFAM" id="SSF55729">
    <property type="entry name" value="Acyl-CoA N-acyltransferases (Nat)"/>
    <property type="match status" value="1"/>
</dbReference>
<protein>
    <recommendedName>
        <fullName evidence="2">N-acetyltransferase domain-containing protein</fullName>
    </recommendedName>
</protein>
<proteinExistence type="predicted"/>
<reference evidence="1" key="1">
    <citation type="submission" date="2015-01" db="EMBL/GenBank/DDBJ databases">
        <authorList>
            <person name="Durling Mikael"/>
        </authorList>
    </citation>
    <scope>NUCLEOTIDE SEQUENCE</scope>
</reference>